<comment type="caution">
    <text evidence="1">The sequence shown here is derived from an EMBL/GenBank/DDBJ whole genome shotgun (WGS) entry which is preliminary data.</text>
</comment>
<dbReference type="OrthoDB" id="3971744at2759"/>
<proteinExistence type="predicted"/>
<accession>A0A1E5RUI8</accession>
<dbReference type="AlphaFoldDB" id="A0A1E5RUI8"/>
<keyword evidence="2" id="KW-1185">Reference proteome</keyword>
<name>A0A1E5RUI8_HANUV</name>
<organism evidence="1 2">
    <name type="scientific">Hanseniaspora uvarum</name>
    <name type="common">Yeast</name>
    <name type="synonym">Kloeckera apiculata</name>
    <dbReference type="NCBI Taxonomy" id="29833"/>
    <lineage>
        <taxon>Eukaryota</taxon>
        <taxon>Fungi</taxon>
        <taxon>Dikarya</taxon>
        <taxon>Ascomycota</taxon>
        <taxon>Saccharomycotina</taxon>
        <taxon>Saccharomycetes</taxon>
        <taxon>Saccharomycodales</taxon>
        <taxon>Saccharomycodaceae</taxon>
        <taxon>Hanseniaspora</taxon>
    </lineage>
</organism>
<gene>
    <name evidence="1" type="ORF">AWRI3580_g1268</name>
</gene>
<sequence length="330" mass="39346">MLKDEDIINKKLRLVTKDLLSFKNAFTIKHSTVDLKSKFNEKSNPREWISKFMKLLSNSHSSFIDDHISDDTKKFLKMVPQAKTNNEMIICITQLYMEELSLLDNKETAYERLIVVTKVIDKKLTKFFLEEFNLVILLEQINLDQKKEIVKIFDITTLHDLYEALLLNDKLHDSFIRLWFTTFEINELNEEFDYRAKTLEYPFLDWHCVVNEMTSEFMDLMGRYDEMPLNQTEFYRRKSELYRAMNYYTRLLKTKNLKPENIYFIIKFLSKQGPEALLSLKNISDEVKFFVPLENATLGFKFTVKSNMSNSLKLNKLYETALGEKRMRNK</sequence>
<protein>
    <submittedName>
        <fullName evidence="1">Uncharacterized protein</fullName>
    </submittedName>
</protein>
<dbReference type="VEuPathDB" id="FungiDB:AWRI3580_g1268"/>
<reference evidence="2" key="1">
    <citation type="journal article" date="2016" name="Genome Announc.">
        <title>Genome sequences of three species of Hanseniaspora isolated from spontaneous wine fermentations.</title>
        <authorList>
            <person name="Sternes P.R."/>
            <person name="Lee D."/>
            <person name="Kutyna D.R."/>
            <person name="Borneman A.R."/>
        </authorList>
    </citation>
    <scope>NUCLEOTIDE SEQUENCE [LARGE SCALE GENOMIC DNA]</scope>
    <source>
        <strain evidence="2">AWRI3580</strain>
    </source>
</reference>
<evidence type="ECO:0000313" key="2">
    <source>
        <dbReference type="Proteomes" id="UP000095358"/>
    </source>
</evidence>
<evidence type="ECO:0000313" key="1">
    <source>
        <dbReference type="EMBL" id="OEJ90519.1"/>
    </source>
</evidence>
<dbReference type="EMBL" id="LPNN01000003">
    <property type="protein sequence ID" value="OEJ90519.1"/>
    <property type="molecule type" value="Genomic_DNA"/>
</dbReference>
<dbReference type="Proteomes" id="UP000095358">
    <property type="component" value="Unassembled WGS sequence"/>
</dbReference>